<organism evidence="1 2">
    <name type="scientific">Desulfoluna spongiiphila</name>
    <dbReference type="NCBI Taxonomy" id="419481"/>
    <lineage>
        <taxon>Bacteria</taxon>
        <taxon>Pseudomonadati</taxon>
        <taxon>Thermodesulfobacteriota</taxon>
        <taxon>Desulfobacteria</taxon>
        <taxon>Desulfobacterales</taxon>
        <taxon>Desulfolunaceae</taxon>
        <taxon>Desulfoluna</taxon>
    </lineage>
</organism>
<evidence type="ECO:0000313" key="2">
    <source>
        <dbReference type="Proteomes" id="UP000198870"/>
    </source>
</evidence>
<dbReference type="InterPro" id="IPR004174">
    <property type="entry name" value="GpW"/>
</dbReference>
<dbReference type="Proteomes" id="UP000198870">
    <property type="component" value="Unassembled WGS sequence"/>
</dbReference>
<name>A0A1G5G0A1_9BACT</name>
<protein>
    <submittedName>
        <fullName evidence="1">GpW protein</fullName>
    </submittedName>
</protein>
<dbReference type="InterPro" id="IPR036626">
    <property type="entry name" value="GpW_sf"/>
</dbReference>
<dbReference type="STRING" id="419481.SAMN05216233_109118"/>
<proteinExistence type="predicted"/>
<dbReference type="Gene3D" id="3.30.1580.10">
    <property type="entry name" value="Head-to-tail joining protein W"/>
    <property type="match status" value="1"/>
</dbReference>
<dbReference type="SUPFAM" id="SSF64210">
    <property type="entry name" value="Head-to-tail joining protein W, gpW"/>
    <property type="match status" value="1"/>
</dbReference>
<reference evidence="1 2" key="1">
    <citation type="submission" date="2016-10" db="EMBL/GenBank/DDBJ databases">
        <authorList>
            <person name="de Groot N.N."/>
        </authorList>
    </citation>
    <scope>NUCLEOTIDE SEQUENCE [LARGE SCALE GENOMIC DNA]</scope>
    <source>
        <strain evidence="1 2">AA1</strain>
    </source>
</reference>
<dbReference type="EMBL" id="FMUX01000009">
    <property type="protein sequence ID" value="SCY44864.1"/>
    <property type="molecule type" value="Genomic_DNA"/>
</dbReference>
<gene>
    <name evidence="1" type="ORF">SAMN05216233_109118</name>
</gene>
<accession>A0A1G5G0A1</accession>
<evidence type="ECO:0000313" key="1">
    <source>
        <dbReference type="EMBL" id="SCY44864.1"/>
    </source>
</evidence>
<dbReference type="AlphaFoldDB" id="A0A1G5G0A1"/>
<sequence>MAYTQDDLSAVQTAIISLATGKRVVRVMLSSGKTIEYDTAGLKDLKTLRSEIQAELNAAAGKRRFFRTVTSKGL</sequence>
<dbReference type="GO" id="GO:0019058">
    <property type="term" value="P:viral life cycle"/>
    <property type="evidence" value="ECO:0007669"/>
    <property type="project" value="InterPro"/>
</dbReference>
<dbReference type="Pfam" id="PF02831">
    <property type="entry name" value="gpW"/>
    <property type="match status" value="1"/>
</dbReference>
<keyword evidence="2" id="KW-1185">Reference proteome</keyword>